<keyword evidence="6" id="KW-1185">Reference proteome</keyword>
<proteinExistence type="inferred from homology"/>
<feature type="domain" description="Serpin" evidence="3">
    <location>
        <begin position="17"/>
        <end position="85"/>
    </location>
</feature>
<dbReference type="Pfam" id="PF00079">
    <property type="entry name" value="Serpin"/>
    <property type="match status" value="1"/>
</dbReference>
<dbReference type="InterPro" id="IPR019557">
    <property type="entry name" value="AminoTfrase-like_pln_mobile"/>
</dbReference>
<gene>
    <name evidence="5" type="ORF">OLC1_LOCUS14871</name>
</gene>
<dbReference type="SUPFAM" id="SSF56574">
    <property type="entry name" value="Serpins"/>
    <property type="match status" value="1"/>
</dbReference>
<dbReference type="Gene3D" id="6.20.40.10">
    <property type="match status" value="1"/>
</dbReference>
<evidence type="ECO:0000313" key="6">
    <source>
        <dbReference type="Proteomes" id="UP001161247"/>
    </source>
</evidence>
<dbReference type="Gene3D" id="3.30.497.10">
    <property type="entry name" value="Antithrombin, subunit I, domain 2"/>
    <property type="match status" value="1"/>
</dbReference>
<dbReference type="PANTHER" id="PTHR11461">
    <property type="entry name" value="SERINE PROTEASE INHIBITOR, SERPIN"/>
    <property type="match status" value="1"/>
</dbReference>
<evidence type="ECO:0000313" key="5">
    <source>
        <dbReference type="EMBL" id="CAI9106363.1"/>
    </source>
</evidence>
<dbReference type="InterPro" id="IPR000215">
    <property type="entry name" value="Serpin_fam"/>
</dbReference>
<dbReference type="InterPro" id="IPR023796">
    <property type="entry name" value="Serpin_dom"/>
</dbReference>
<evidence type="ECO:0000259" key="4">
    <source>
        <dbReference type="Pfam" id="PF10536"/>
    </source>
</evidence>
<organism evidence="5 6">
    <name type="scientific">Oldenlandia corymbosa var. corymbosa</name>
    <dbReference type="NCBI Taxonomy" id="529605"/>
    <lineage>
        <taxon>Eukaryota</taxon>
        <taxon>Viridiplantae</taxon>
        <taxon>Streptophyta</taxon>
        <taxon>Embryophyta</taxon>
        <taxon>Tracheophyta</taxon>
        <taxon>Spermatophyta</taxon>
        <taxon>Magnoliopsida</taxon>
        <taxon>eudicotyledons</taxon>
        <taxon>Gunneridae</taxon>
        <taxon>Pentapetalae</taxon>
        <taxon>asterids</taxon>
        <taxon>lamiids</taxon>
        <taxon>Gentianales</taxon>
        <taxon>Rubiaceae</taxon>
        <taxon>Rubioideae</taxon>
        <taxon>Spermacoceae</taxon>
        <taxon>Hedyotis-Oldenlandia complex</taxon>
        <taxon>Oldenlandia</taxon>
    </lineage>
</organism>
<comment type="similarity">
    <text evidence="1">Belongs to the serpin family.</text>
</comment>
<dbReference type="GO" id="GO:0004867">
    <property type="term" value="F:serine-type endopeptidase inhibitor activity"/>
    <property type="evidence" value="ECO:0007669"/>
    <property type="project" value="InterPro"/>
</dbReference>
<feature type="domain" description="Aminotransferase-like plant mobile" evidence="4">
    <location>
        <begin position="574"/>
        <end position="693"/>
    </location>
</feature>
<dbReference type="Proteomes" id="UP001161247">
    <property type="component" value="Chromosome 5"/>
</dbReference>
<evidence type="ECO:0000256" key="2">
    <source>
        <dbReference type="SAM" id="MobiDB-lite"/>
    </source>
</evidence>
<feature type="compositionally biased region" description="Gly residues" evidence="2">
    <location>
        <begin position="233"/>
        <end position="249"/>
    </location>
</feature>
<dbReference type="Pfam" id="PF10536">
    <property type="entry name" value="PMD"/>
    <property type="match status" value="1"/>
</dbReference>
<dbReference type="GO" id="GO:0005615">
    <property type="term" value="C:extracellular space"/>
    <property type="evidence" value="ECO:0007669"/>
    <property type="project" value="InterPro"/>
</dbReference>
<evidence type="ECO:0000259" key="3">
    <source>
        <dbReference type="Pfam" id="PF00079"/>
    </source>
</evidence>
<evidence type="ECO:0000256" key="1">
    <source>
        <dbReference type="ARBA" id="ARBA00009500"/>
    </source>
</evidence>
<accession>A0AAV1DHG0</accession>
<feature type="region of interest" description="Disordered" evidence="2">
    <location>
        <begin position="228"/>
        <end position="282"/>
    </location>
</feature>
<dbReference type="PANTHER" id="PTHR11461:SF211">
    <property type="entry name" value="GH10112P-RELATED"/>
    <property type="match status" value="1"/>
</dbReference>
<sequence>MSSELVTSVLADESRFGGPCLSSVNRNWIDQSPSFKTDFKDSAENVYKAQASEVDFQDKPDEVRVEVNSWAENKTNGHIKDLIPPDSKLLKDLGLVLPLSKGGFTNMVDSGGEDLEVIAVFYKSFIEVNEEATEAVAATAAILGSYWSTVEIFIRVEEAEQERGIFQIEGWMVGLNGSRTEATHLVCTHEYGRRGQAPIRDDESMSWIYRGAHLCPTLYVEVADEPVQDVGEGTSGGQYDGAGSSGVGGTNEDDDATEDDVHGNSDEEYVPSDESDDDYSDHDASLVVPSIFDDINDMEKSELHEDSDGITMWDGNWHTIRYGVHFANKKEVQTAVGEWTLRQGRACQVKYSRPYTWAAECETKGLKYPEELLHGTTCLWKCRATLQKDTNTWRMVVWIESHNCLGATTRNEGRNLTSTMIARLITANVRKDPGYSVAQIQVEVNKTYRVTPNYKKEWHGRRKALESLYGTWENNFQQLPSFQEALLKANPDTRMQFKFTKDTKNRKKKTNKLFQENIDEIDKCHSPLATNPMKRYDDYLIHQMGHEVTRFSKRNQKYQVVTYSPPDRPWKDGNIHEFVWMPYSPATLADIDPSCSVGSALWMSQTWLLYFGIREPHIPGRVLRQFGFLQWVPDNTFIMEKKEIEKLHKETRGKKCRDDVLQRWETRHNTLAGLQTDMTLEPQAEPEYLVWYQNRFSVTLVTNPSDYRQPQGFQGSAESLHIMANLVQNMRHITLDGLQRNPADSWNHNAFL</sequence>
<dbReference type="InterPro" id="IPR042178">
    <property type="entry name" value="Serpin_sf_1"/>
</dbReference>
<reference evidence="5" key="1">
    <citation type="submission" date="2023-03" db="EMBL/GenBank/DDBJ databases">
        <authorList>
            <person name="Julca I."/>
        </authorList>
    </citation>
    <scope>NUCLEOTIDE SEQUENCE</scope>
</reference>
<name>A0AAV1DHG0_OLDCO</name>
<feature type="compositionally biased region" description="Acidic residues" evidence="2">
    <location>
        <begin position="266"/>
        <end position="280"/>
    </location>
</feature>
<dbReference type="AlphaFoldDB" id="A0AAV1DHG0"/>
<dbReference type="InterPro" id="IPR036186">
    <property type="entry name" value="Serpin_sf"/>
</dbReference>
<dbReference type="EMBL" id="OX459122">
    <property type="protein sequence ID" value="CAI9106363.1"/>
    <property type="molecule type" value="Genomic_DNA"/>
</dbReference>
<protein>
    <submittedName>
        <fullName evidence="5">OLC1v1005501C1</fullName>
    </submittedName>
</protein>